<sequence length="34" mass="4126">MFVMLPRALVRIGYQKNEKWMDYSIDMDGFYHGL</sequence>
<gene>
    <name evidence="1" type="ORF">XAC3562_1200029</name>
</gene>
<evidence type="ECO:0000313" key="1">
    <source>
        <dbReference type="EMBL" id="CEG14707.1"/>
    </source>
</evidence>
<dbReference type="AlphaFoldDB" id="A0A0U5BNY6"/>
<proteinExistence type="predicted"/>
<reference evidence="1 2" key="1">
    <citation type="submission" date="2014-09" db="EMBL/GenBank/DDBJ databases">
        <authorList>
            <person name="Regsiter A."/>
        </authorList>
    </citation>
    <scope>NUCLEOTIDE SEQUENCE [LARGE SCALE GENOMIC DNA]</scope>
</reference>
<accession>A0A0U5BNY6</accession>
<comment type="caution">
    <text evidence="1">The sequence shown here is derived from an EMBL/GenBank/DDBJ whole genome shotgun (WGS) entry which is preliminary data.</text>
</comment>
<dbReference type="Proteomes" id="UP000052230">
    <property type="component" value="Unassembled WGS sequence"/>
</dbReference>
<name>A0A0U5BNY6_XANCI</name>
<evidence type="ECO:0000313" key="2">
    <source>
        <dbReference type="Proteomes" id="UP000052230"/>
    </source>
</evidence>
<organism evidence="1 2">
    <name type="scientific">Xanthomonas citri pv. citri</name>
    <dbReference type="NCBI Taxonomy" id="611301"/>
    <lineage>
        <taxon>Bacteria</taxon>
        <taxon>Pseudomonadati</taxon>
        <taxon>Pseudomonadota</taxon>
        <taxon>Gammaproteobacteria</taxon>
        <taxon>Lysobacterales</taxon>
        <taxon>Lysobacteraceae</taxon>
        <taxon>Xanthomonas</taxon>
    </lineage>
</organism>
<dbReference type="EMBL" id="CCXZ01000025">
    <property type="protein sequence ID" value="CEG14707.1"/>
    <property type="molecule type" value="Genomic_DNA"/>
</dbReference>
<keyword evidence="2" id="KW-1185">Reference proteome</keyword>
<protein>
    <submittedName>
        <fullName evidence="1">Uncharacterized protein</fullName>
    </submittedName>
</protein>